<gene>
    <name evidence="1" type="ORF">RR48_14645</name>
</gene>
<accession>A0A194QKV7</accession>
<dbReference type="Proteomes" id="UP000053240">
    <property type="component" value="Unassembled WGS sequence"/>
</dbReference>
<organism evidence="1 2">
    <name type="scientific">Papilio machaon</name>
    <name type="common">Old World swallowtail butterfly</name>
    <dbReference type="NCBI Taxonomy" id="76193"/>
    <lineage>
        <taxon>Eukaryota</taxon>
        <taxon>Metazoa</taxon>
        <taxon>Ecdysozoa</taxon>
        <taxon>Arthropoda</taxon>
        <taxon>Hexapoda</taxon>
        <taxon>Insecta</taxon>
        <taxon>Pterygota</taxon>
        <taxon>Neoptera</taxon>
        <taxon>Endopterygota</taxon>
        <taxon>Lepidoptera</taxon>
        <taxon>Glossata</taxon>
        <taxon>Ditrysia</taxon>
        <taxon>Papilionoidea</taxon>
        <taxon>Papilionidae</taxon>
        <taxon>Papilioninae</taxon>
        <taxon>Papilio</taxon>
    </lineage>
</organism>
<proteinExistence type="predicted"/>
<protein>
    <submittedName>
        <fullName evidence="1">Uncharacterized protein</fullName>
    </submittedName>
</protein>
<keyword evidence="2" id="KW-1185">Reference proteome</keyword>
<name>A0A194QKV7_PAPMA</name>
<evidence type="ECO:0000313" key="1">
    <source>
        <dbReference type="EMBL" id="KPJ06203.1"/>
    </source>
</evidence>
<evidence type="ECO:0000313" key="2">
    <source>
        <dbReference type="Proteomes" id="UP000053240"/>
    </source>
</evidence>
<reference evidence="1 2" key="1">
    <citation type="journal article" date="2015" name="Nat. Commun.">
        <title>Outbred genome sequencing and CRISPR/Cas9 gene editing in butterflies.</title>
        <authorList>
            <person name="Li X."/>
            <person name="Fan D."/>
            <person name="Zhang W."/>
            <person name="Liu G."/>
            <person name="Zhang L."/>
            <person name="Zhao L."/>
            <person name="Fang X."/>
            <person name="Chen L."/>
            <person name="Dong Y."/>
            <person name="Chen Y."/>
            <person name="Ding Y."/>
            <person name="Zhao R."/>
            <person name="Feng M."/>
            <person name="Zhu Y."/>
            <person name="Feng Y."/>
            <person name="Jiang X."/>
            <person name="Zhu D."/>
            <person name="Xiang H."/>
            <person name="Feng X."/>
            <person name="Li S."/>
            <person name="Wang J."/>
            <person name="Zhang G."/>
            <person name="Kronforst M.R."/>
            <person name="Wang W."/>
        </authorList>
    </citation>
    <scope>NUCLEOTIDE SEQUENCE [LARGE SCALE GENOMIC DNA]</scope>
    <source>
        <strain evidence="1">Ya'a_city_454_Pm</strain>
        <tissue evidence="1">Whole body</tissue>
    </source>
</reference>
<dbReference type="AlphaFoldDB" id="A0A194QKV7"/>
<sequence>MYAPFRDSDYSGTYRMQVSLVSVVVSVCDAGRAGASVFGARCSQLTDRGDGADLRTPLYRSSAGPFTRGHFAAYITTPSELMLYFNHH</sequence>
<dbReference type="EMBL" id="KQ461198">
    <property type="protein sequence ID" value="KPJ06203.1"/>
    <property type="molecule type" value="Genomic_DNA"/>
</dbReference>
<dbReference type="InParanoid" id="A0A194QKV7"/>